<dbReference type="OrthoDB" id="8195947at2759"/>
<dbReference type="EMBL" id="OV725077">
    <property type="protein sequence ID" value="CAH1388872.1"/>
    <property type="molecule type" value="Genomic_DNA"/>
</dbReference>
<gene>
    <name evidence="1" type="ORF">NEZAVI_LOCUS392</name>
</gene>
<accession>A0A9P0E5T3</accession>
<evidence type="ECO:0000313" key="2">
    <source>
        <dbReference type="Proteomes" id="UP001152798"/>
    </source>
</evidence>
<sequence length="78" mass="8698">MNNGLNIAHGGGYVMGGGCSDSDLTLSELEEEESLPYPGFVQISLKYLDQHSRPRTWCLFIITNPYPFYLSISYTDSS</sequence>
<reference evidence="1" key="1">
    <citation type="submission" date="2022-01" db="EMBL/GenBank/DDBJ databases">
        <authorList>
            <person name="King R."/>
        </authorList>
    </citation>
    <scope>NUCLEOTIDE SEQUENCE</scope>
</reference>
<dbReference type="AlphaFoldDB" id="A0A9P0E5T3"/>
<protein>
    <submittedName>
        <fullName evidence="1">Uncharacterized protein</fullName>
    </submittedName>
</protein>
<keyword evidence="2" id="KW-1185">Reference proteome</keyword>
<name>A0A9P0E5T3_NEZVI</name>
<proteinExistence type="predicted"/>
<organism evidence="1 2">
    <name type="scientific">Nezara viridula</name>
    <name type="common">Southern green stink bug</name>
    <name type="synonym">Cimex viridulus</name>
    <dbReference type="NCBI Taxonomy" id="85310"/>
    <lineage>
        <taxon>Eukaryota</taxon>
        <taxon>Metazoa</taxon>
        <taxon>Ecdysozoa</taxon>
        <taxon>Arthropoda</taxon>
        <taxon>Hexapoda</taxon>
        <taxon>Insecta</taxon>
        <taxon>Pterygota</taxon>
        <taxon>Neoptera</taxon>
        <taxon>Paraneoptera</taxon>
        <taxon>Hemiptera</taxon>
        <taxon>Heteroptera</taxon>
        <taxon>Panheteroptera</taxon>
        <taxon>Pentatomomorpha</taxon>
        <taxon>Pentatomoidea</taxon>
        <taxon>Pentatomidae</taxon>
        <taxon>Pentatominae</taxon>
        <taxon>Nezara</taxon>
    </lineage>
</organism>
<dbReference type="Proteomes" id="UP001152798">
    <property type="component" value="Chromosome 1"/>
</dbReference>
<evidence type="ECO:0000313" key="1">
    <source>
        <dbReference type="EMBL" id="CAH1388872.1"/>
    </source>
</evidence>